<evidence type="ECO:0000313" key="2">
    <source>
        <dbReference type="Proteomes" id="UP000320461"/>
    </source>
</evidence>
<dbReference type="PIRSF" id="PIRSF008502">
    <property type="entry name" value="UCP008502"/>
    <property type="match status" value="1"/>
</dbReference>
<organism evidence="1 2">
    <name type="scientific">Cellulomonas gelida</name>
    <dbReference type="NCBI Taxonomy" id="1712"/>
    <lineage>
        <taxon>Bacteria</taxon>
        <taxon>Bacillati</taxon>
        <taxon>Actinomycetota</taxon>
        <taxon>Actinomycetes</taxon>
        <taxon>Micrococcales</taxon>
        <taxon>Cellulomonadaceae</taxon>
        <taxon>Cellulomonas</taxon>
    </lineage>
</organism>
<dbReference type="AlphaFoldDB" id="A0A4Y3KK54"/>
<dbReference type="Pfam" id="PF08002">
    <property type="entry name" value="DUF1697"/>
    <property type="match status" value="1"/>
</dbReference>
<dbReference type="RefSeq" id="WP_141369699.1">
    <property type="nucleotide sequence ID" value="NZ_BJLQ01000010.1"/>
</dbReference>
<evidence type="ECO:0000313" key="1">
    <source>
        <dbReference type="EMBL" id="GEA84016.1"/>
    </source>
</evidence>
<dbReference type="PANTHER" id="PTHR36439">
    <property type="entry name" value="BLL4334 PROTEIN"/>
    <property type="match status" value="1"/>
</dbReference>
<dbReference type="SUPFAM" id="SSF160379">
    <property type="entry name" value="SP0830-like"/>
    <property type="match status" value="1"/>
</dbReference>
<dbReference type="Proteomes" id="UP000320461">
    <property type="component" value="Unassembled WGS sequence"/>
</dbReference>
<accession>A0A4Y3KK54</accession>
<evidence type="ECO:0008006" key="3">
    <source>
        <dbReference type="Google" id="ProtNLM"/>
    </source>
</evidence>
<proteinExistence type="predicted"/>
<gene>
    <name evidence="1" type="ORF">CGE01nite_12670</name>
</gene>
<keyword evidence="2" id="KW-1185">Reference proteome</keyword>
<protein>
    <recommendedName>
        <fullName evidence="3">DUF1697 domain-containing protein</fullName>
    </recommendedName>
</protein>
<dbReference type="Gene3D" id="3.30.70.1280">
    <property type="entry name" value="SP0830-like domains"/>
    <property type="match status" value="1"/>
</dbReference>
<name>A0A4Y3KK54_9CELL</name>
<dbReference type="InterPro" id="IPR012545">
    <property type="entry name" value="DUF1697"/>
</dbReference>
<comment type="caution">
    <text evidence="1">The sequence shown here is derived from an EMBL/GenBank/DDBJ whole genome shotgun (WGS) entry which is preliminary data.</text>
</comment>
<dbReference type="OrthoDB" id="9806494at2"/>
<reference evidence="1 2" key="1">
    <citation type="submission" date="2019-06" db="EMBL/GenBank/DDBJ databases">
        <title>Whole genome shotgun sequence of Cellulomonas gelida NBRC 3748.</title>
        <authorList>
            <person name="Hosoyama A."/>
            <person name="Uohara A."/>
            <person name="Ohji S."/>
            <person name="Ichikawa N."/>
        </authorList>
    </citation>
    <scope>NUCLEOTIDE SEQUENCE [LARGE SCALE GENOMIC DNA]</scope>
    <source>
        <strain evidence="1 2">NBRC 3748</strain>
    </source>
</reference>
<dbReference type="PANTHER" id="PTHR36439:SF1">
    <property type="entry name" value="DUF1697 DOMAIN-CONTAINING PROTEIN"/>
    <property type="match status" value="1"/>
</dbReference>
<sequence>MEHEVVVGLLRAVNVGGRKLTSAQLRGTAEGLGYTEVKTYVNSGNVVLVSPHGAAQVADELGAALTAEAGFAVPVITRTAQQWHAIVEALPLRDEATDDPTHVVLVTWDGPVAATAADFDATRYGRERLEWRDSELYAHYCDGQGRSKLTLPVLEKAAGRRGTARNWNTVLALDALAQERV</sequence>
<dbReference type="EMBL" id="BJLQ01000010">
    <property type="protein sequence ID" value="GEA84016.1"/>
    <property type="molecule type" value="Genomic_DNA"/>
</dbReference>